<dbReference type="InterPro" id="IPR007110">
    <property type="entry name" value="Ig-like_dom"/>
</dbReference>
<dbReference type="InterPro" id="IPR003599">
    <property type="entry name" value="Ig_sub"/>
</dbReference>
<dbReference type="GO" id="GO:0016020">
    <property type="term" value="C:membrane"/>
    <property type="evidence" value="ECO:0007669"/>
    <property type="project" value="UniProtKB-SubCell"/>
</dbReference>
<evidence type="ECO:0000313" key="9">
    <source>
        <dbReference type="RefSeq" id="XP_042559666.1"/>
    </source>
</evidence>
<proteinExistence type="predicted"/>
<sequence length="250" mass="27080">MRVQLSATLTILSLTLNTVSSVGLSVLEGSPVTLITTQHDKREDILNIKWFYNQTANVVYYVPTTPNEKVADLFKGRVEFNKTDFSLTLKNPQRSDSGLYTAVVETLNKGAEAATSYELSVLAPVVAPTLTVVSNWSSSDSCNVTLKCTGLNVSLISSCNGTFCSQEGGDRFLSIAFNHTIVSCNHSNPVSWRQTTMELEPLCPSYEADVAPPAGISPCLLKALLLSVGLIVMVTAVITVHISYKLQKTK</sequence>
<evidence type="ECO:0000256" key="2">
    <source>
        <dbReference type="ARBA" id="ARBA00022729"/>
    </source>
</evidence>
<gene>
    <name evidence="9" type="primary">LOC116219471</name>
</gene>
<evidence type="ECO:0000259" key="7">
    <source>
        <dbReference type="PROSITE" id="PS50835"/>
    </source>
</evidence>
<protein>
    <submittedName>
        <fullName evidence="9">Uncharacterized protein LOC116219471 isoform X1</fullName>
    </submittedName>
</protein>
<evidence type="ECO:0000256" key="5">
    <source>
        <dbReference type="SAM" id="Phobius"/>
    </source>
</evidence>
<dbReference type="PANTHER" id="PTHR12080:SF56">
    <property type="entry name" value="NATURAL KILLER CELL RECEPTOR 2B4"/>
    <property type="match status" value="1"/>
</dbReference>
<keyword evidence="3 5" id="KW-0472">Membrane</keyword>
<feature type="chain" id="PRO_5035481358" evidence="6">
    <location>
        <begin position="22"/>
        <end position="250"/>
    </location>
</feature>
<evidence type="ECO:0000256" key="4">
    <source>
        <dbReference type="ARBA" id="ARBA00023180"/>
    </source>
</evidence>
<dbReference type="InterPro" id="IPR013106">
    <property type="entry name" value="Ig_V-set"/>
</dbReference>
<evidence type="ECO:0000313" key="8">
    <source>
        <dbReference type="Proteomes" id="UP000515152"/>
    </source>
</evidence>
<dbReference type="PANTHER" id="PTHR12080">
    <property type="entry name" value="SIGNALING LYMPHOCYTIC ACTIVATION MOLECULE"/>
    <property type="match status" value="1"/>
</dbReference>
<keyword evidence="5" id="KW-0812">Transmembrane</keyword>
<keyword evidence="2 6" id="KW-0732">Signal</keyword>
<keyword evidence="5" id="KW-1133">Transmembrane helix</keyword>
<evidence type="ECO:0000256" key="1">
    <source>
        <dbReference type="ARBA" id="ARBA00004370"/>
    </source>
</evidence>
<name>A0A8M1K6U8_CLUHA</name>
<dbReference type="InterPro" id="IPR015631">
    <property type="entry name" value="CD2/SLAM_rcpt"/>
</dbReference>
<dbReference type="GeneID" id="116219471"/>
<evidence type="ECO:0000256" key="6">
    <source>
        <dbReference type="SAM" id="SignalP"/>
    </source>
</evidence>
<dbReference type="RefSeq" id="XP_042559666.1">
    <property type="nucleotide sequence ID" value="XM_042703732.1"/>
</dbReference>
<comment type="subcellular location">
    <subcellularLocation>
        <location evidence="1">Membrane</location>
    </subcellularLocation>
</comment>
<keyword evidence="4" id="KW-0325">Glycoprotein</keyword>
<accession>A0A8M1K6U8</accession>
<dbReference type="PROSITE" id="PS50835">
    <property type="entry name" value="IG_LIKE"/>
    <property type="match status" value="1"/>
</dbReference>
<feature type="transmembrane region" description="Helical" evidence="5">
    <location>
        <begin position="223"/>
        <end position="244"/>
    </location>
</feature>
<dbReference type="Proteomes" id="UP000515152">
    <property type="component" value="Chromosome 25"/>
</dbReference>
<keyword evidence="8" id="KW-1185">Reference proteome</keyword>
<dbReference type="AlphaFoldDB" id="A0A8M1K6U8"/>
<dbReference type="Pfam" id="PF07686">
    <property type="entry name" value="V-set"/>
    <property type="match status" value="1"/>
</dbReference>
<feature type="signal peptide" evidence="6">
    <location>
        <begin position="1"/>
        <end position="21"/>
    </location>
</feature>
<organism evidence="8 9">
    <name type="scientific">Clupea harengus</name>
    <name type="common">Atlantic herring</name>
    <dbReference type="NCBI Taxonomy" id="7950"/>
    <lineage>
        <taxon>Eukaryota</taxon>
        <taxon>Metazoa</taxon>
        <taxon>Chordata</taxon>
        <taxon>Craniata</taxon>
        <taxon>Vertebrata</taxon>
        <taxon>Euteleostomi</taxon>
        <taxon>Actinopterygii</taxon>
        <taxon>Neopterygii</taxon>
        <taxon>Teleostei</taxon>
        <taxon>Clupei</taxon>
        <taxon>Clupeiformes</taxon>
        <taxon>Clupeoidei</taxon>
        <taxon>Clupeidae</taxon>
        <taxon>Clupea</taxon>
    </lineage>
</organism>
<evidence type="ECO:0000256" key="3">
    <source>
        <dbReference type="ARBA" id="ARBA00023136"/>
    </source>
</evidence>
<reference evidence="9" key="1">
    <citation type="submission" date="2025-08" db="UniProtKB">
        <authorList>
            <consortium name="RefSeq"/>
        </authorList>
    </citation>
    <scope>IDENTIFICATION</scope>
</reference>
<feature type="domain" description="Ig-like" evidence="7">
    <location>
        <begin position="28"/>
        <end position="120"/>
    </location>
</feature>
<dbReference type="SMART" id="SM00409">
    <property type="entry name" value="IG"/>
    <property type="match status" value="1"/>
</dbReference>